<feature type="domain" description="FAD dependent oxidoreductase" evidence="4">
    <location>
        <begin position="2"/>
        <end position="314"/>
    </location>
</feature>
<accession>A0A371X563</accession>
<dbReference type="GO" id="GO:0009228">
    <property type="term" value="P:thiamine biosynthetic process"/>
    <property type="evidence" value="ECO:0007669"/>
    <property type="project" value="UniProtKB-KW"/>
</dbReference>
<evidence type="ECO:0000256" key="1">
    <source>
        <dbReference type="ARBA" id="ARBA00004948"/>
    </source>
</evidence>
<dbReference type="InterPro" id="IPR006076">
    <property type="entry name" value="FAD-dep_OxRdtase"/>
</dbReference>
<evidence type="ECO:0000259" key="4">
    <source>
        <dbReference type="Pfam" id="PF01266"/>
    </source>
</evidence>
<evidence type="ECO:0000256" key="3">
    <source>
        <dbReference type="ARBA" id="ARBA00023002"/>
    </source>
</evidence>
<organism evidence="5 6">
    <name type="scientific">Fulvimarina endophytica</name>
    <dbReference type="NCBI Taxonomy" id="2293836"/>
    <lineage>
        <taxon>Bacteria</taxon>
        <taxon>Pseudomonadati</taxon>
        <taxon>Pseudomonadota</taxon>
        <taxon>Alphaproteobacteria</taxon>
        <taxon>Hyphomicrobiales</taxon>
        <taxon>Aurantimonadaceae</taxon>
        <taxon>Fulvimarina</taxon>
    </lineage>
</organism>
<comment type="caution">
    <text evidence="5">The sequence shown here is derived from an EMBL/GenBank/DDBJ whole genome shotgun (WGS) entry which is preliminary data.</text>
</comment>
<dbReference type="Gene3D" id="3.50.50.60">
    <property type="entry name" value="FAD/NAD(P)-binding domain"/>
    <property type="match status" value="1"/>
</dbReference>
<evidence type="ECO:0000313" key="5">
    <source>
        <dbReference type="EMBL" id="RFC64378.1"/>
    </source>
</evidence>
<dbReference type="Pfam" id="PF01266">
    <property type="entry name" value="DAO"/>
    <property type="match status" value="1"/>
</dbReference>
<proteinExistence type="predicted"/>
<protein>
    <submittedName>
        <fullName evidence="5">Glycine oxidase ThiO</fullName>
        <ecNumber evidence="5">1.4.3.19</ecNumber>
    </submittedName>
</protein>
<dbReference type="Proteomes" id="UP000264310">
    <property type="component" value="Unassembled WGS sequence"/>
</dbReference>
<dbReference type="UniPathway" id="UPA00060"/>
<dbReference type="InterPro" id="IPR012727">
    <property type="entry name" value="Gly_oxidase_ThiO"/>
</dbReference>
<dbReference type="GO" id="GO:0009229">
    <property type="term" value="P:thiamine diphosphate biosynthetic process"/>
    <property type="evidence" value="ECO:0007669"/>
    <property type="project" value="UniProtKB-UniPathway"/>
</dbReference>
<dbReference type="InterPro" id="IPR036188">
    <property type="entry name" value="FAD/NAD-bd_sf"/>
</dbReference>
<dbReference type="AlphaFoldDB" id="A0A371X563"/>
<dbReference type="GO" id="GO:0050660">
    <property type="term" value="F:flavin adenine dinucleotide binding"/>
    <property type="evidence" value="ECO:0007669"/>
    <property type="project" value="InterPro"/>
</dbReference>
<keyword evidence="3 5" id="KW-0560">Oxidoreductase</keyword>
<dbReference type="EC" id="1.4.3.19" evidence="5"/>
<gene>
    <name evidence="5" type="primary">thiO</name>
    <name evidence="5" type="ORF">DYI37_08645</name>
</gene>
<evidence type="ECO:0000313" key="6">
    <source>
        <dbReference type="Proteomes" id="UP000264310"/>
    </source>
</evidence>
<dbReference type="PANTHER" id="PTHR13847">
    <property type="entry name" value="SARCOSINE DEHYDROGENASE-RELATED"/>
    <property type="match status" value="1"/>
</dbReference>
<dbReference type="SUPFAM" id="SSF54373">
    <property type="entry name" value="FAD-linked reductases, C-terminal domain"/>
    <property type="match status" value="1"/>
</dbReference>
<dbReference type="GO" id="GO:0043799">
    <property type="term" value="F:glycine oxidase activity"/>
    <property type="evidence" value="ECO:0007669"/>
    <property type="project" value="UniProtKB-EC"/>
</dbReference>
<sequence length="327" mass="34135">MHVAVIGAGVAGLASAVTLAERGARVILHERSASLGGEAASWLAGGMLAPFCESESADTAIIGPGLGGIAWWRDRVPDVTTGGTLVLAPPRDAAELDRFAARTKGAGSRLDAEGVAALEPQLGGRFRRGLHYPGEAHLDPRRAMEALAERFVSLGGAMRFSSAADPEMAEGDHVVDCRGIAAGAAGLRSVRGEMLILSSREVSLSRPVRLLHPRSPIYVVPRGGGRFMVGATMIESSDPGGVTLRSAVELMNAAYALHPAFAEAEVLEMRAGLRPAFADNLPRVTQAGRVVTLAGLYRHGFLLAPDCARKAADLILGPEEGPESETP</sequence>
<dbReference type="PANTHER" id="PTHR13847:SF289">
    <property type="entry name" value="GLYCINE OXIDASE"/>
    <property type="match status" value="1"/>
</dbReference>
<keyword evidence="2" id="KW-0784">Thiamine biosynthesis</keyword>
<reference evidence="5 6" key="1">
    <citation type="submission" date="2018-08" db="EMBL/GenBank/DDBJ databases">
        <title>Fulvimarina sp. 85, whole genome shotgun sequence.</title>
        <authorList>
            <person name="Tuo L."/>
        </authorList>
    </citation>
    <scope>NUCLEOTIDE SEQUENCE [LARGE SCALE GENOMIC DNA]</scope>
    <source>
        <strain evidence="5 6">85</strain>
    </source>
</reference>
<evidence type="ECO:0000256" key="2">
    <source>
        <dbReference type="ARBA" id="ARBA00022977"/>
    </source>
</evidence>
<comment type="pathway">
    <text evidence="1">Cofactor biosynthesis; thiamine diphosphate biosynthesis.</text>
</comment>
<dbReference type="Gene3D" id="3.30.9.10">
    <property type="entry name" value="D-Amino Acid Oxidase, subunit A, domain 2"/>
    <property type="match status" value="1"/>
</dbReference>
<keyword evidence="6" id="KW-1185">Reference proteome</keyword>
<dbReference type="GO" id="GO:0005737">
    <property type="term" value="C:cytoplasm"/>
    <property type="evidence" value="ECO:0007669"/>
    <property type="project" value="TreeGrafter"/>
</dbReference>
<name>A0A371X563_9HYPH</name>
<dbReference type="NCBIfam" id="TIGR02352">
    <property type="entry name" value="thiamin_ThiO"/>
    <property type="match status" value="1"/>
</dbReference>
<dbReference type="EMBL" id="QURL01000003">
    <property type="protein sequence ID" value="RFC64378.1"/>
    <property type="molecule type" value="Genomic_DNA"/>
</dbReference>
<dbReference type="OrthoDB" id="9790035at2"/>
<dbReference type="RefSeq" id="WP_116682794.1">
    <property type="nucleotide sequence ID" value="NZ_QURL01000003.1"/>
</dbReference>
<dbReference type="SUPFAM" id="SSF51971">
    <property type="entry name" value="Nucleotide-binding domain"/>
    <property type="match status" value="1"/>
</dbReference>